<dbReference type="PANTHER" id="PTHR15555">
    <property type="entry name" value="ZINC FINGER HIT DOMAIN CONTAINING PROTEIN 2 PROTEIN FON -RELATED"/>
    <property type="match status" value="1"/>
</dbReference>
<feature type="region of interest" description="Disordered" evidence="1">
    <location>
        <begin position="274"/>
        <end position="308"/>
    </location>
</feature>
<dbReference type="InterPro" id="IPR039646">
    <property type="entry name" value="ZNHIT2"/>
</dbReference>
<dbReference type="AlphaFoldDB" id="A0A4S4LG90"/>
<dbReference type="Proteomes" id="UP000310158">
    <property type="component" value="Unassembled WGS sequence"/>
</dbReference>
<protein>
    <submittedName>
        <fullName evidence="2">Uncharacterized protein</fullName>
    </submittedName>
</protein>
<organism evidence="2 3">
    <name type="scientific">Bondarzewia mesenterica</name>
    <dbReference type="NCBI Taxonomy" id="1095465"/>
    <lineage>
        <taxon>Eukaryota</taxon>
        <taxon>Fungi</taxon>
        <taxon>Dikarya</taxon>
        <taxon>Basidiomycota</taxon>
        <taxon>Agaricomycotina</taxon>
        <taxon>Agaricomycetes</taxon>
        <taxon>Russulales</taxon>
        <taxon>Bondarzewiaceae</taxon>
        <taxon>Bondarzewia</taxon>
    </lineage>
</organism>
<evidence type="ECO:0000313" key="3">
    <source>
        <dbReference type="Proteomes" id="UP000310158"/>
    </source>
</evidence>
<evidence type="ECO:0000313" key="2">
    <source>
        <dbReference type="EMBL" id="THH10946.1"/>
    </source>
</evidence>
<dbReference type="EMBL" id="SGPL01000541">
    <property type="protein sequence ID" value="THH10946.1"/>
    <property type="molecule type" value="Genomic_DNA"/>
</dbReference>
<feature type="region of interest" description="Disordered" evidence="1">
    <location>
        <begin position="323"/>
        <end position="348"/>
    </location>
</feature>
<sequence length="467" mass="51818">MMNLLRRFEENSLDEPFAEEEAEADEEDLQRRLAGMDLDTISHDQLWSILTPSERDRFVKTMQDPSSELAQQLLASQELAEEAIEPCPGFPLAYNLVAIFIAYAYTTRTFSVSPLSSPSPSSPDALEARNSFGRLVPFLTDKKASTRFESLGSVVTDVWSRFEPGTMTPVLFSLLLHDTAMLLRPQPVTVIASLDDHDSTAASEGESTMAAPPALYALSDLHALFLQNRDQNHIAAKVMFYAAQVQLAPSALLATLVREVEIKAGEVEREGLMGAGIREKDVDRPQQLGSRSGDQNRPAFRQPASSERLQIQRALSVPSLQPVRATDKGIGPPKKMKGNREACTPPSPVKRGDFFAAMTPSMTSAYSNVSTPPVELKSSFMVDAVPASVRLKISWRKRVDVEQKASRRASGYQVISWPTTKGRRSEIERKHSDLYKYGNDGRTWDLACCRWEDIANTILEKPFLNPA</sequence>
<proteinExistence type="predicted"/>
<evidence type="ECO:0000256" key="1">
    <source>
        <dbReference type="SAM" id="MobiDB-lite"/>
    </source>
</evidence>
<accession>A0A4S4LG90</accession>
<feature type="compositionally biased region" description="Basic and acidic residues" evidence="1">
    <location>
        <begin position="274"/>
        <end position="284"/>
    </location>
</feature>
<dbReference type="OrthoDB" id="18412at2759"/>
<reference evidence="2 3" key="1">
    <citation type="submission" date="2019-02" db="EMBL/GenBank/DDBJ databases">
        <title>Genome sequencing of the rare red list fungi Bondarzewia mesenterica.</title>
        <authorList>
            <person name="Buettner E."/>
            <person name="Kellner H."/>
        </authorList>
    </citation>
    <scope>NUCLEOTIDE SEQUENCE [LARGE SCALE GENOMIC DNA]</scope>
    <source>
        <strain evidence="2 3">DSM 108281</strain>
    </source>
</reference>
<dbReference type="PANTHER" id="PTHR15555:SF0">
    <property type="entry name" value="ZINC FINGER HIT DOMAIN-CONTAINING PROTEIN 2"/>
    <property type="match status" value="1"/>
</dbReference>
<keyword evidence="3" id="KW-1185">Reference proteome</keyword>
<name>A0A4S4LG90_9AGAM</name>
<gene>
    <name evidence="2" type="ORF">EW146_g8212</name>
</gene>
<comment type="caution">
    <text evidence="2">The sequence shown here is derived from an EMBL/GenBank/DDBJ whole genome shotgun (WGS) entry which is preliminary data.</text>
</comment>